<dbReference type="InterPro" id="IPR039564">
    <property type="entry name" value="Peptidase_C39-like"/>
</dbReference>
<evidence type="ECO:0000259" key="1">
    <source>
        <dbReference type="Pfam" id="PF13529"/>
    </source>
</evidence>
<dbReference type="EMBL" id="MHKB01000009">
    <property type="protein sequence ID" value="OGY79437.1"/>
    <property type="molecule type" value="Genomic_DNA"/>
</dbReference>
<gene>
    <name evidence="2" type="ORF">A3B74_01195</name>
</gene>
<name>A0A1G2ATX9_9BACT</name>
<evidence type="ECO:0000313" key="2">
    <source>
        <dbReference type="EMBL" id="OGY79437.1"/>
    </source>
</evidence>
<protein>
    <recommendedName>
        <fullName evidence="1">Peptidase C39-like domain-containing protein</fullName>
    </recommendedName>
</protein>
<comment type="caution">
    <text evidence="2">The sequence shown here is derived from an EMBL/GenBank/DDBJ whole genome shotgun (WGS) entry which is preliminary data.</text>
</comment>
<evidence type="ECO:0000313" key="3">
    <source>
        <dbReference type="Proteomes" id="UP000177165"/>
    </source>
</evidence>
<accession>A0A1G2ATX9</accession>
<dbReference type="Pfam" id="PF13529">
    <property type="entry name" value="Peptidase_C39_2"/>
    <property type="match status" value="1"/>
</dbReference>
<feature type="domain" description="Peptidase C39-like" evidence="1">
    <location>
        <begin position="125"/>
        <end position="266"/>
    </location>
</feature>
<dbReference type="Proteomes" id="UP000177165">
    <property type="component" value="Unassembled WGS sequence"/>
</dbReference>
<reference evidence="2 3" key="1">
    <citation type="journal article" date="2016" name="Nat. Commun.">
        <title>Thousands of microbial genomes shed light on interconnected biogeochemical processes in an aquifer system.</title>
        <authorList>
            <person name="Anantharaman K."/>
            <person name="Brown C.T."/>
            <person name="Hug L.A."/>
            <person name="Sharon I."/>
            <person name="Castelle C.J."/>
            <person name="Probst A.J."/>
            <person name="Thomas B.C."/>
            <person name="Singh A."/>
            <person name="Wilkins M.J."/>
            <person name="Karaoz U."/>
            <person name="Brodie E.L."/>
            <person name="Williams K.H."/>
            <person name="Hubbard S.S."/>
            <person name="Banfield J.F."/>
        </authorList>
    </citation>
    <scope>NUCLEOTIDE SEQUENCE [LARGE SCALE GENOMIC DNA]</scope>
</reference>
<sequence length="306" mass="34486">MYKKFEILFILILVVGIGFLLRARLRETYESWQRASIQSSLPQAQSYAEVQQLQNINDGEVQNVDEVTNATSNAPAETTQKNLETEQLNTLEFANESAMPQEQTTQDTTEIKKPNAIIPESINLAVPFTSQAPYANWALPYQEACEEAAALMVHAFYTNLTLDPARADKKILDLVDFQEQYYGFYKDTTAQETARFIQDLWGYTNVRVEPAKIETIKAALTQGFPVMIPAAGRMLGNPYFTGEGPLYHMLVIRGYTKDDNFITNDPGTKRGEGYVYKASTLMNAIHDWNNGNVESGEKLMIIIEPN</sequence>
<proteinExistence type="predicted"/>
<dbReference type="AlphaFoldDB" id="A0A1G2ATX9"/>
<dbReference type="Gene3D" id="3.90.70.10">
    <property type="entry name" value="Cysteine proteinases"/>
    <property type="match status" value="1"/>
</dbReference>
<organism evidence="2 3">
    <name type="scientific">Candidatus Kerfeldbacteria bacterium RIFCSPHIGHO2_02_FULL_42_14</name>
    <dbReference type="NCBI Taxonomy" id="1798540"/>
    <lineage>
        <taxon>Bacteria</taxon>
        <taxon>Candidatus Kerfeldiibacteriota</taxon>
    </lineage>
</organism>